<name>T1J9Q7_STRMM</name>
<protein>
    <recommendedName>
        <fullName evidence="1">MULE transposase domain-containing protein</fullName>
    </recommendedName>
</protein>
<dbReference type="AlphaFoldDB" id="T1J9Q7"/>
<reference evidence="2" key="2">
    <citation type="submission" date="2015-02" db="UniProtKB">
        <authorList>
            <consortium name="EnsemblMetazoa"/>
        </authorList>
    </citation>
    <scope>IDENTIFICATION</scope>
</reference>
<proteinExistence type="predicted"/>
<dbReference type="EnsemblMetazoa" id="SMAR010454-RA">
    <property type="protein sequence ID" value="SMAR010454-PA"/>
    <property type="gene ID" value="SMAR010454"/>
</dbReference>
<sequence length="218" mass="25167">MNVCQALPTKNALWQIIKQARQELIPKKPIDLDHLYFDAPFTEILDGKQFLAGAIDVDGKSLIFTTLNNLHHLCRASSILCDGTFKYLDYLQNFTHFMLRLEAQMKQKRILSVVYCLMERKTKESYIAVFQKIKWLTEFYGLELDPDNIISDFEIGAIKAAQEVFPAVCPKTVCPNGRLYENFWTNDHSDKRRRTNGVRRTAIGQTASDKRTAILQFI</sequence>
<evidence type="ECO:0000313" key="3">
    <source>
        <dbReference type="Proteomes" id="UP000014500"/>
    </source>
</evidence>
<reference evidence="3" key="1">
    <citation type="submission" date="2011-05" db="EMBL/GenBank/DDBJ databases">
        <authorList>
            <person name="Richards S.R."/>
            <person name="Qu J."/>
            <person name="Jiang H."/>
            <person name="Jhangiani S.N."/>
            <person name="Agravi P."/>
            <person name="Goodspeed R."/>
            <person name="Gross S."/>
            <person name="Mandapat C."/>
            <person name="Jackson L."/>
            <person name="Mathew T."/>
            <person name="Pu L."/>
            <person name="Thornton R."/>
            <person name="Saada N."/>
            <person name="Wilczek-Boney K.B."/>
            <person name="Lee S."/>
            <person name="Kovar C."/>
            <person name="Wu Y."/>
            <person name="Scherer S.E."/>
            <person name="Worley K.C."/>
            <person name="Muzny D.M."/>
            <person name="Gibbs R."/>
        </authorList>
    </citation>
    <scope>NUCLEOTIDE SEQUENCE</scope>
    <source>
        <strain evidence="3">Brora</strain>
    </source>
</reference>
<dbReference type="HOGENOM" id="CLU_1268359_0_0_1"/>
<evidence type="ECO:0000313" key="2">
    <source>
        <dbReference type="EnsemblMetazoa" id="SMAR010454-PA"/>
    </source>
</evidence>
<organism evidence="2 3">
    <name type="scientific">Strigamia maritima</name>
    <name type="common">European centipede</name>
    <name type="synonym">Geophilus maritimus</name>
    <dbReference type="NCBI Taxonomy" id="126957"/>
    <lineage>
        <taxon>Eukaryota</taxon>
        <taxon>Metazoa</taxon>
        <taxon>Ecdysozoa</taxon>
        <taxon>Arthropoda</taxon>
        <taxon>Myriapoda</taxon>
        <taxon>Chilopoda</taxon>
        <taxon>Pleurostigmophora</taxon>
        <taxon>Geophilomorpha</taxon>
        <taxon>Linotaeniidae</taxon>
        <taxon>Strigamia</taxon>
    </lineage>
</organism>
<dbReference type="InterPro" id="IPR018289">
    <property type="entry name" value="MULE_transposase_dom"/>
</dbReference>
<dbReference type="Proteomes" id="UP000014500">
    <property type="component" value="Unassembled WGS sequence"/>
</dbReference>
<keyword evidence="3" id="KW-1185">Reference proteome</keyword>
<dbReference type="Pfam" id="PF10551">
    <property type="entry name" value="MULE"/>
    <property type="match status" value="1"/>
</dbReference>
<evidence type="ECO:0000259" key="1">
    <source>
        <dbReference type="Pfam" id="PF10551"/>
    </source>
</evidence>
<dbReference type="PhylomeDB" id="T1J9Q7"/>
<feature type="domain" description="MULE transposase" evidence="1">
    <location>
        <begin position="79"/>
        <end position="168"/>
    </location>
</feature>
<dbReference type="EMBL" id="JH431978">
    <property type="status" value="NOT_ANNOTATED_CDS"/>
    <property type="molecule type" value="Genomic_DNA"/>
</dbReference>
<accession>T1J9Q7</accession>